<evidence type="ECO:0000259" key="2">
    <source>
        <dbReference type="Pfam" id="PF13400"/>
    </source>
</evidence>
<keyword evidence="1" id="KW-1133">Transmembrane helix</keyword>
<dbReference type="Pfam" id="PF13400">
    <property type="entry name" value="Tad"/>
    <property type="match status" value="1"/>
</dbReference>
<evidence type="ECO:0000256" key="1">
    <source>
        <dbReference type="SAM" id="Phobius"/>
    </source>
</evidence>
<accession>A0A7W6J8Y2</accession>
<dbReference type="InterPro" id="IPR028087">
    <property type="entry name" value="Tad_N"/>
</dbReference>
<evidence type="ECO:0000313" key="4">
    <source>
        <dbReference type="Proteomes" id="UP000528286"/>
    </source>
</evidence>
<dbReference type="AlphaFoldDB" id="A0A7W6J8Y2"/>
<dbReference type="EMBL" id="JACIEZ010000013">
    <property type="protein sequence ID" value="MBB4066927.1"/>
    <property type="molecule type" value="Genomic_DNA"/>
</dbReference>
<reference evidence="3 4" key="1">
    <citation type="submission" date="2020-08" db="EMBL/GenBank/DDBJ databases">
        <title>Genomic Encyclopedia of Type Strains, Phase IV (KMG-IV): sequencing the most valuable type-strain genomes for metagenomic binning, comparative biology and taxonomic classification.</title>
        <authorList>
            <person name="Goeker M."/>
        </authorList>
    </citation>
    <scope>NUCLEOTIDE SEQUENCE [LARGE SCALE GENOMIC DNA]</scope>
    <source>
        <strain evidence="3 4">DSM 29853</strain>
    </source>
</reference>
<dbReference type="RefSeq" id="WP_183368207.1">
    <property type="nucleotide sequence ID" value="NZ_JACIEZ010000013.1"/>
</dbReference>
<organism evidence="3 4">
    <name type="scientific">Gellertiella hungarica</name>
    <dbReference type="NCBI Taxonomy" id="1572859"/>
    <lineage>
        <taxon>Bacteria</taxon>
        <taxon>Pseudomonadati</taxon>
        <taxon>Pseudomonadota</taxon>
        <taxon>Alphaproteobacteria</taxon>
        <taxon>Hyphomicrobiales</taxon>
        <taxon>Rhizobiaceae</taxon>
        <taxon>Gellertiella</taxon>
    </lineage>
</organism>
<evidence type="ECO:0000313" key="3">
    <source>
        <dbReference type="EMBL" id="MBB4066927.1"/>
    </source>
</evidence>
<feature type="transmembrane region" description="Helical" evidence="1">
    <location>
        <begin position="21"/>
        <end position="43"/>
    </location>
</feature>
<comment type="caution">
    <text evidence="3">The sequence shown here is derived from an EMBL/GenBank/DDBJ whole genome shotgun (WGS) entry which is preliminary data.</text>
</comment>
<keyword evidence="1" id="KW-0472">Membrane</keyword>
<keyword evidence="1" id="KW-0812">Transmembrane</keyword>
<feature type="domain" description="Putative Flp pilus-assembly TadG-like N-terminal" evidence="2">
    <location>
        <begin position="19"/>
        <end position="63"/>
    </location>
</feature>
<gene>
    <name evidence="3" type="ORF">GGR23_004154</name>
</gene>
<protein>
    <submittedName>
        <fullName evidence="3">Flp pilus assembly protein TadG</fullName>
    </submittedName>
</protein>
<keyword evidence="4" id="KW-1185">Reference proteome</keyword>
<proteinExistence type="predicted"/>
<dbReference type="Proteomes" id="UP000528286">
    <property type="component" value="Unassembled WGS sequence"/>
</dbReference>
<name>A0A7W6J8Y2_9HYPH</name>
<sequence>MAVNHVRNAVHGLLKARGGNFAMTTAMLCFPLIALAGLSVDLWNAYETKTKLDQVADSAALAAINTSSKAFANSSSGQGKASWDSEAQAFFTGNKAAIDPRLSVSVTADVQRNGLTLTSLVHYQTSMPTMFMGLVGVEHMDISGTATAEFNVGEYYNVHVLVDNSPSMGIGASQSDVDVMQAKMGCAFACHDLSGSMNNLPKATSLGVKLRIDVVSMSLRKLADMISTNVGQKGLYQLALYSLGAKAEDAVARPLSLVQSLTHDMAAFKTSAQGVKLMIMPKYNYNNYAVGYINQSIQMINKEIPVSGDGLGVNSPRQVLLLITDGVEDRLTTASGCFGIFQYGRCTQYINVSECQKLKNRGVLIAVLHTIYLPITTNDNYINWVRAFAPKIGPALESCASPNLYEAVDMNSDMSVGLNQLFKRATNMPRLTF</sequence>